<gene>
    <name evidence="3" type="ORF">ZYGR_0AK00900</name>
</gene>
<feature type="signal peptide" evidence="2">
    <location>
        <begin position="1"/>
        <end position="16"/>
    </location>
</feature>
<dbReference type="AlphaFoldDB" id="A0A1Q3AD50"/>
<keyword evidence="1" id="KW-1133">Transmembrane helix</keyword>
<proteinExistence type="predicted"/>
<name>A0A1Q3AD50_ZYGRO</name>
<protein>
    <submittedName>
        <fullName evidence="3">Uncharacterized protein</fullName>
    </submittedName>
</protein>
<feature type="chain" id="PRO_5010348106" evidence="2">
    <location>
        <begin position="17"/>
        <end position="309"/>
    </location>
</feature>
<keyword evidence="2" id="KW-0732">Signal</keyword>
<accession>A0A1Q3AD50</accession>
<sequence length="309" mass="35759">MLQFIILLLLCTVTTAWPIARKQQFRQETASCARIQVLQSRILDSDSSQLVKSFYEHVLTFNTAPSGTLHQSLDEVSQAINYNLATAAILNTTCSSVATLEYLTRLQIAAQKTESHFISPDNRFSPSYWALEVPFRFTLKSTIAYRRWQLKNLQNYAVHHRNGTLLLHETFVKVRDITILLEASVYMLSQLKTLGFQQLYWTCQPILADFFQPLLQKPLSQESLHSLQDQLKSLAEVDAPTHRYSGMALASFLVILLASSTLSLLPLMCKEYHDRLMLTRCIFYLVGMTWFHMMVFFLYFCKLRRDFEM</sequence>
<evidence type="ECO:0000256" key="1">
    <source>
        <dbReference type="SAM" id="Phobius"/>
    </source>
</evidence>
<organism evidence="3 4">
    <name type="scientific">Zygosaccharomyces rouxii</name>
    <dbReference type="NCBI Taxonomy" id="4956"/>
    <lineage>
        <taxon>Eukaryota</taxon>
        <taxon>Fungi</taxon>
        <taxon>Dikarya</taxon>
        <taxon>Ascomycota</taxon>
        <taxon>Saccharomycotina</taxon>
        <taxon>Saccharomycetes</taxon>
        <taxon>Saccharomycetales</taxon>
        <taxon>Saccharomycetaceae</taxon>
        <taxon>Zygosaccharomyces</taxon>
    </lineage>
</organism>
<comment type="caution">
    <text evidence="3">The sequence shown here is derived from an EMBL/GenBank/DDBJ whole genome shotgun (WGS) entry which is preliminary data.</text>
</comment>
<dbReference type="Proteomes" id="UP000187013">
    <property type="component" value="Unassembled WGS sequence"/>
</dbReference>
<evidence type="ECO:0000256" key="2">
    <source>
        <dbReference type="SAM" id="SignalP"/>
    </source>
</evidence>
<evidence type="ECO:0000313" key="4">
    <source>
        <dbReference type="Proteomes" id="UP000187013"/>
    </source>
</evidence>
<dbReference type="EMBL" id="BDGX01000037">
    <property type="protein sequence ID" value="GAV53588.1"/>
    <property type="molecule type" value="Genomic_DNA"/>
</dbReference>
<keyword evidence="1" id="KW-0812">Transmembrane</keyword>
<evidence type="ECO:0000313" key="3">
    <source>
        <dbReference type="EMBL" id="GAV53588.1"/>
    </source>
</evidence>
<reference evidence="3 4" key="1">
    <citation type="submission" date="2016-08" db="EMBL/GenBank/DDBJ databases">
        <title>Draft genome sequence of allopolyploid Zygosaccharomyces rouxii.</title>
        <authorList>
            <person name="Watanabe J."/>
            <person name="Uehara K."/>
            <person name="Mogi Y."/>
            <person name="Tsukioka Y."/>
        </authorList>
    </citation>
    <scope>NUCLEOTIDE SEQUENCE [LARGE SCALE GENOMIC DNA]</scope>
    <source>
        <strain evidence="3 4">NBRC 110957</strain>
    </source>
</reference>
<keyword evidence="1" id="KW-0472">Membrane</keyword>
<dbReference type="OrthoDB" id="10467417at2759"/>
<feature type="transmembrane region" description="Helical" evidence="1">
    <location>
        <begin position="281"/>
        <end position="300"/>
    </location>
</feature>
<feature type="transmembrane region" description="Helical" evidence="1">
    <location>
        <begin position="247"/>
        <end position="269"/>
    </location>
</feature>